<proteinExistence type="predicted"/>
<gene>
    <name evidence="2" type="ORF">P0Y65_08605</name>
</gene>
<dbReference type="Proteomes" id="UP001217476">
    <property type="component" value="Chromosome"/>
</dbReference>
<sequence>MMLRTVLMTAIALAGLTALPALAQEHQGHWFGSGEGDLTVDLTHIQEDQYGIAISTVVPITEEFTGCAGGIDGEVLLDSDGGNFFVENEGYIGTDPESPMNQRYCEISLKFDKKGMLIIEEQSGCMYYHGASCGFSGTLQHDAAGI</sequence>
<organism evidence="2 3">
    <name type="scientific">Candidatus Devosia phytovorans</name>
    <dbReference type="NCBI Taxonomy" id="3121372"/>
    <lineage>
        <taxon>Bacteria</taxon>
        <taxon>Pseudomonadati</taxon>
        <taxon>Pseudomonadota</taxon>
        <taxon>Alphaproteobacteria</taxon>
        <taxon>Hyphomicrobiales</taxon>
        <taxon>Devosiaceae</taxon>
        <taxon>Devosia</taxon>
    </lineage>
</organism>
<feature type="chain" id="PRO_5042517575" evidence="1">
    <location>
        <begin position="24"/>
        <end position="146"/>
    </location>
</feature>
<protein>
    <submittedName>
        <fullName evidence="2">Uncharacterized protein</fullName>
    </submittedName>
</protein>
<dbReference type="AlphaFoldDB" id="A0AAJ5VZE9"/>
<dbReference type="EMBL" id="CP119312">
    <property type="protein sequence ID" value="WEK06289.1"/>
    <property type="molecule type" value="Genomic_DNA"/>
</dbReference>
<keyword evidence="1" id="KW-0732">Signal</keyword>
<reference evidence="2" key="1">
    <citation type="submission" date="2023-03" db="EMBL/GenBank/DDBJ databases">
        <title>Andean soil-derived lignocellulolytic bacterial consortium as a source of novel taxa and putative plastic-active enzymes.</title>
        <authorList>
            <person name="Diaz-Garcia L."/>
            <person name="Chuvochina M."/>
            <person name="Feuerriegel G."/>
            <person name="Bunk B."/>
            <person name="Sproer C."/>
            <person name="Streit W.R."/>
            <person name="Rodriguez L.M."/>
            <person name="Overmann J."/>
            <person name="Jimenez D.J."/>
        </authorList>
    </citation>
    <scope>NUCLEOTIDE SEQUENCE</scope>
    <source>
        <strain evidence="2">MAG 4196</strain>
    </source>
</reference>
<feature type="signal peptide" evidence="1">
    <location>
        <begin position="1"/>
        <end position="23"/>
    </location>
</feature>
<evidence type="ECO:0000313" key="2">
    <source>
        <dbReference type="EMBL" id="WEK06289.1"/>
    </source>
</evidence>
<name>A0AAJ5VZE9_9HYPH</name>
<evidence type="ECO:0000256" key="1">
    <source>
        <dbReference type="SAM" id="SignalP"/>
    </source>
</evidence>
<evidence type="ECO:0000313" key="3">
    <source>
        <dbReference type="Proteomes" id="UP001217476"/>
    </source>
</evidence>
<accession>A0AAJ5VZE9</accession>